<dbReference type="InterPro" id="IPR005471">
    <property type="entry name" value="Tscrpt_reg_IclR_N"/>
</dbReference>
<dbReference type="SMART" id="SM00346">
    <property type="entry name" value="HTH_ICLR"/>
    <property type="match status" value="1"/>
</dbReference>
<evidence type="ECO:0000313" key="6">
    <source>
        <dbReference type="EMBL" id="PSL06128.1"/>
    </source>
</evidence>
<dbReference type="GO" id="GO:0003677">
    <property type="term" value="F:DNA binding"/>
    <property type="evidence" value="ECO:0007669"/>
    <property type="project" value="UniProtKB-KW"/>
</dbReference>
<keyword evidence="3" id="KW-0804">Transcription</keyword>
<dbReference type="Gene3D" id="3.30.450.40">
    <property type="match status" value="1"/>
</dbReference>
<dbReference type="InterPro" id="IPR036390">
    <property type="entry name" value="WH_DNA-bd_sf"/>
</dbReference>
<dbReference type="Pfam" id="PF09339">
    <property type="entry name" value="HTH_IclR"/>
    <property type="match status" value="1"/>
</dbReference>
<dbReference type="PROSITE" id="PS51077">
    <property type="entry name" value="HTH_ICLR"/>
    <property type="match status" value="1"/>
</dbReference>
<evidence type="ECO:0000313" key="7">
    <source>
        <dbReference type="Proteomes" id="UP000243528"/>
    </source>
</evidence>
<evidence type="ECO:0000259" key="4">
    <source>
        <dbReference type="PROSITE" id="PS51077"/>
    </source>
</evidence>
<dbReference type="PANTHER" id="PTHR30136">
    <property type="entry name" value="HELIX-TURN-HELIX TRANSCRIPTIONAL REGULATOR, ICLR FAMILY"/>
    <property type="match status" value="1"/>
</dbReference>
<dbReference type="PROSITE" id="PS51078">
    <property type="entry name" value="ICLR_ED"/>
    <property type="match status" value="1"/>
</dbReference>
<dbReference type="OrthoDB" id="8479143at2"/>
<dbReference type="Proteomes" id="UP000243528">
    <property type="component" value="Unassembled WGS sequence"/>
</dbReference>
<reference evidence="6 7" key="1">
    <citation type="submission" date="2018-03" db="EMBL/GenBank/DDBJ databases">
        <title>Genomic Encyclopedia of Archaeal and Bacterial Type Strains, Phase II (KMG-II): from individual species to whole genera.</title>
        <authorList>
            <person name="Goeker M."/>
        </authorList>
    </citation>
    <scope>NUCLEOTIDE SEQUENCE [LARGE SCALE GENOMIC DNA]</scope>
    <source>
        <strain evidence="6 7">DSM 45211</strain>
    </source>
</reference>
<proteinExistence type="predicted"/>
<dbReference type="GO" id="GO:0045892">
    <property type="term" value="P:negative regulation of DNA-templated transcription"/>
    <property type="evidence" value="ECO:0007669"/>
    <property type="project" value="TreeGrafter"/>
</dbReference>
<evidence type="ECO:0000256" key="2">
    <source>
        <dbReference type="ARBA" id="ARBA00023125"/>
    </source>
</evidence>
<feature type="domain" description="IclR-ED" evidence="5">
    <location>
        <begin position="70"/>
        <end position="254"/>
    </location>
</feature>
<evidence type="ECO:0000256" key="3">
    <source>
        <dbReference type="ARBA" id="ARBA00023163"/>
    </source>
</evidence>
<dbReference type="SUPFAM" id="SSF55781">
    <property type="entry name" value="GAF domain-like"/>
    <property type="match status" value="1"/>
</dbReference>
<dbReference type="InterPro" id="IPR036388">
    <property type="entry name" value="WH-like_DNA-bd_sf"/>
</dbReference>
<organism evidence="6 7">
    <name type="scientific">Haloactinopolyspora alba</name>
    <dbReference type="NCBI Taxonomy" id="648780"/>
    <lineage>
        <taxon>Bacteria</taxon>
        <taxon>Bacillati</taxon>
        <taxon>Actinomycetota</taxon>
        <taxon>Actinomycetes</taxon>
        <taxon>Jiangellales</taxon>
        <taxon>Jiangellaceae</taxon>
        <taxon>Haloactinopolyspora</taxon>
    </lineage>
</organism>
<dbReference type="RefSeq" id="WP_106536329.1">
    <property type="nucleotide sequence ID" value="NZ_ML142903.1"/>
</dbReference>
<feature type="domain" description="HTH iclR-type" evidence="4">
    <location>
        <begin position="7"/>
        <end position="69"/>
    </location>
</feature>
<dbReference type="GO" id="GO:0003700">
    <property type="term" value="F:DNA-binding transcription factor activity"/>
    <property type="evidence" value="ECO:0007669"/>
    <property type="project" value="TreeGrafter"/>
</dbReference>
<sequence length="273" mass="29403">MVETTGGQAVYRALDVVAHLGRHREGARLGEIADALTLPPSTVRRLLRILCERQFAVQDPVSRCYGPGPQLWRFESAQIDVRSLRDVAAPVLTELRDATTETVFLSVREGSEVIYVESVPAVHPVQMYGRPGDRVPVHATAQGKAILAHLPSSLVTQVIEQLRFPAFTAHTITSAQEFRAALDAVHARGHALSVEEHEAGVISIAAAVLDPEGRAVGAVCVGCPRFRWDPESLEAEVAEPVRRAAARITALLFPLAGATAAAEPVPQEAVDVR</sequence>
<keyword evidence="7" id="KW-1185">Reference proteome</keyword>
<dbReference type="InterPro" id="IPR014757">
    <property type="entry name" value="Tscrpt_reg_IclR_C"/>
</dbReference>
<dbReference type="InterPro" id="IPR050707">
    <property type="entry name" value="HTH_MetabolicPath_Reg"/>
</dbReference>
<gene>
    <name evidence="6" type="ORF">CLV30_103283</name>
</gene>
<evidence type="ECO:0000256" key="1">
    <source>
        <dbReference type="ARBA" id="ARBA00023015"/>
    </source>
</evidence>
<evidence type="ECO:0000259" key="5">
    <source>
        <dbReference type="PROSITE" id="PS51078"/>
    </source>
</evidence>
<dbReference type="EMBL" id="PYGE01000003">
    <property type="protein sequence ID" value="PSL06128.1"/>
    <property type="molecule type" value="Genomic_DNA"/>
</dbReference>
<dbReference type="PANTHER" id="PTHR30136:SF24">
    <property type="entry name" value="HTH-TYPE TRANSCRIPTIONAL REPRESSOR ALLR"/>
    <property type="match status" value="1"/>
</dbReference>
<dbReference type="InterPro" id="IPR029016">
    <property type="entry name" value="GAF-like_dom_sf"/>
</dbReference>
<comment type="caution">
    <text evidence="6">The sequence shown here is derived from an EMBL/GenBank/DDBJ whole genome shotgun (WGS) entry which is preliminary data.</text>
</comment>
<protein>
    <submittedName>
        <fullName evidence="6">IclR family transcriptional regulator</fullName>
    </submittedName>
</protein>
<keyword evidence="2" id="KW-0238">DNA-binding</keyword>
<name>A0A2P8E9J8_9ACTN</name>
<dbReference type="Pfam" id="PF01614">
    <property type="entry name" value="IclR_C"/>
    <property type="match status" value="1"/>
</dbReference>
<keyword evidence="1" id="KW-0805">Transcription regulation</keyword>
<dbReference type="AlphaFoldDB" id="A0A2P8E9J8"/>
<accession>A0A2P8E9J8</accession>
<dbReference type="Gene3D" id="1.10.10.10">
    <property type="entry name" value="Winged helix-like DNA-binding domain superfamily/Winged helix DNA-binding domain"/>
    <property type="match status" value="1"/>
</dbReference>
<dbReference type="SUPFAM" id="SSF46785">
    <property type="entry name" value="Winged helix' DNA-binding domain"/>
    <property type="match status" value="1"/>
</dbReference>